<sequence>MKKKKTVILSAVGGVVLIGSITAMLLGRKADFGEKKEVSSSPAVQVSTEGETLPHRDNEEDKKPEVIKITKKLAEEFAIAYVNLDPKQPNDYLNQMKSFTDQQLYSNLEASPRTPTNTEYKRSVLEVRATPLDDVVPHRKKWNVMAFVEVKDEFGNTVKKQMWLLISVAQKSGQWKVTGFEVNE</sequence>
<proteinExistence type="predicted"/>
<gene>
    <name evidence="2" type="ORF">ACFFMS_01330</name>
</gene>
<evidence type="ECO:0000313" key="3">
    <source>
        <dbReference type="Proteomes" id="UP001589609"/>
    </source>
</evidence>
<comment type="caution">
    <text evidence="2">The sequence shown here is derived from an EMBL/GenBank/DDBJ whole genome shotgun (WGS) entry which is preliminary data.</text>
</comment>
<feature type="compositionally biased region" description="Polar residues" evidence="1">
    <location>
        <begin position="39"/>
        <end position="50"/>
    </location>
</feature>
<feature type="compositionally biased region" description="Basic and acidic residues" evidence="1">
    <location>
        <begin position="52"/>
        <end position="63"/>
    </location>
</feature>
<evidence type="ECO:0008006" key="4">
    <source>
        <dbReference type="Google" id="ProtNLM"/>
    </source>
</evidence>
<accession>A0ABV5W9Y6</accession>
<dbReference type="Proteomes" id="UP001589609">
    <property type="component" value="Unassembled WGS sequence"/>
</dbReference>
<organism evidence="2 3">
    <name type="scientific">Ectobacillus funiculus</name>
    <dbReference type="NCBI Taxonomy" id="137993"/>
    <lineage>
        <taxon>Bacteria</taxon>
        <taxon>Bacillati</taxon>
        <taxon>Bacillota</taxon>
        <taxon>Bacilli</taxon>
        <taxon>Bacillales</taxon>
        <taxon>Bacillaceae</taxon>
        <taxon>Ectobacillus</taxon>
    </lineage>
</organism>
<protein>
    <recommendedName>
        <fullName evidence="4">DUF4829 domain-containing protein</fullName>
    </recommendedName>
</protein>
<evidence type="ECO:0000256" key="1">
    <source>
        <dbReference type="SAM" id="MobiDB-lite"/>
    </source>
</evidence>
<dbReference type="EMBL" id="JBHMAF010000007">
    <property type="protein sequence ID" value="MFB9757196.1"/>
    <property type="molecule type" value="Genomic_DNA"/>
</dbReference>
<evidence type="ECO:0000313" key="2">
    <source>
        <dbReference type="EMBL" id="MFB9757196.1"/>
    </source>
</evidence>
<feature type="region of interest" description="Disordered" evidence="1">
    <location>
        <begin position="37"/>
        <end position="63"/>
    </location>
</feature>
<reference evidence="2 3" key="1">
    <citation type="submission" date="2024-09" db="EMBL/GenBank/DDBJ databases">
        <authorList>
            <person name="Sun Q."/>
            <person name="Mori K."/>
        </authorList>
    </citation>
    <scope>NUCLEOTIDE SEQUENCE [LARGE SCALE GENOMIC DNA]</scope>
    <source>
        <strain evidence="2 3">JCM 11201</strain>
    </source>
</reference>
<keyword evidence="3" id="KW-1185">Reference proteome</keyword>
<name>A0ABV5W9Y6_9BACI</name>
<dbReference type="RefSeq" id="WP_379947508.1">
    <property type="nucleotide sequence ID" value="NZ_JBHMAF010000007.1"/>
</dbReference>